<feature type="region of interest" description="Disordered" evidence="11">
    <location>
        <begin position="480"/>
        <end position="522"/>
    </location>
</feature>
<keyword evidence="5" id="KW-0862">Zinc</keyword>
<dbReference type="GO" id="GO:0008270">
    <property type="term" value="F:zinc ion binding"/>
    <property type="evidence" value="ECO:0007669"/>
    <property type="project" value="UniProtKB-KW"/>
</dbReference>
<comment type="subcellular location">
    <subcellularLocation>
        <location evidence="1">Nucleus</location>
    </subcellularLocation>
</comment>
<accession>A0AAD9RJG2</accession>
<name>A0AAD9RJG2_9HYME</name>
<dbReference type="PROSITE" id="PS00028">
    <property type="entry name" value="ZINC_FINGER_C2H2_1"/>
    <property type="match status" value="3"/>
</dbReference>
<dbReference type="InterPro" id="IPR013087">
    <property type="entry name" value="Znf_C2H2_type"/>
</dbReference>
<evidence type="ECO:0000256" key="6">
    <source>
        <dbReference type="ARBA" id="ARBA00023015"/>
    </source>
</evidence>
<dbReference type="Proteomes" id="UP001258017">
    <property type="component" value="Unassembled WGS sequence"/>
</dbReference>
<evidence type="ECO:0000259" key="12">
    <source>
        <dbReference type="PROSITE" id="PS50157"/>
    </source>
</evidence>
<dbReference type="Pfam" id="PF16622">
    <property type="entry name" value="zf-C2H2_11"/>
    <property type="match status" value="1"/>
</dbReference>
<dbReference type="InterPro" id="IPR039149">
    <property type="entry name" value="ZNF800"/>
</dbReference>
<evidence type="ECO:0000256" key="1">
    <source>
        <dbReference type="ARBA" id="ARBA00004123"/>
    </source>
</evidence>
<feature type="compositionally biased region" description="Low complexity" evidence="11">
    <location>
        <begin position="494"/>
        <end position="512"/>
    </location>
</feature>
<keyword evidence="3" id="KW-0677">Repeat</keyword>
<dbReference type="SMART" id="SM00355">
    <property type="entry name" value="ZnF_C2H2"/>
    <property type="match status" value="6"/>
</dbReference>
<keyword evidence="2" id="KW-0479">Metal-binding</keyword>
<dbReference type="GO" id="GO:0005634">
    <property type="term" value="C:nucleus"/>
    <property type="evidence" value="ECO:0007669"/>
    <property type="project" value="UniProtKB-SubCell"/>
</dbReference>
<evidence type="ECO:0000256" key="2">
    <source>
        <dbReference type="ARBA" id="ARBA00022723"/>
    </source>
</evidence>
<dbReference type="AlphaFoldDB" id="A0AAD9RJG2"/>
<comment type="caution">
    <text evidence="13">The sequence shown here is derived from an EMBL/GenBank/DDBJ whole genome shotgun (WGS) entry which is preliminary data.</text>
</comment>
<evidence type="ECO:0000256" key="11">
    <source>
        <dbReference type="SAM" id="MobiDB-lite"/>
    </source>
</evidence>
<organism evidence="13 14">
    <name type="scientific">Odynerus spinipes</name>
    <dbReference type="NCBI Taxonomy" id="1348599"/>
    <lineage>
        <taxon>Eukaryota</taxon>
        <taxon>Metazoa</taxon>
        <taxon>Ecdysozoa</taxon>
        <taxon>Arthropoda</taxon>
        <taxon>Hexapoda</taxon>
        <taxon>Insecta</taxon>
        <taxon>Pterygota</taxon>
        <taxon>Neoptera</taxon>
        <taxon>Endopterygota</taxon>
        <taxon>Hymenoptera</taxon>
        <taxon>Apocrita</taxon>
        <taxon>Aculeata</taxon>
        <taxon>Vespoidea</taxon>
        <taxon>Vespidae</taxon>
        <taxon>Eumeninae</taxon>
        <taxon>Odynerus</taxon>
    </lineage>
</organism>
<evidence type="ECO:0000256" key="3">
    <source>
        <dbReference type="ARBA" id="ARBA00022737"/>
    </source>
</evidence>
<feature type="region of interest" description="Disordered" evidence="11">
    <location>
        <begin position="555"/>
        <end position="578"/>
    </location>
</feature>
<feature type="compositionally biased region" description="Low complexity" evidence="11">
    <location>
        <begin position="738"/>
        <end position="759"/>
    </location>
</feature>
<feature type="compositionally biased region" description="Basic and acidic residues" evidence="11">
    <location>
        <begin position="803"/>
        <end position="812"/>
    </location>
</feature>
<dbReference type="Gene3D" id="3.30.160.60">
    <property type="entry name" value="Classic Zinc Finger"/>
    <property type="match status" value="2"/>
</dbReference>
<evidence type="ECO:0000256" key="8">
    <source>
        <dbReference type="ARBA" id="ARBA00023163"/>
    </source>
</evidence>
<evidence type="ECO:0000256" key="4">
    <source>
        <dbReference type="ARBA" id="ARBA00022771"/>
    </source>
</evidence>
<evidence type="ECO:0000256" key="10">
    <source>
        <dbReference type="PROSITE-ProRule" id="PRU00042"/>
    </source>
</evidence>
<feature type="domain" description="C2H2-type" evidence="12">
    <location>
        <begin position="605"/>
        <end position="632"/>
    </location>
</feature>
<dbReference type="PANTHER" id="PTHR21020:SF0">
    <property type="entry name" value="ZINC FINGER PROTEIN 800"/>
    <property type="match status" value="1"/>
</dbReference>
<reference evidence="13" key="1">
    <citation type="submission" date="2021-08" db="EMBL/GenBank/DDBJ databases">
        <authorList>
            <person name="Misof B."/>
            <person name="Oliver O."/>
            <person name="Podsiadlowski L."/>
            <person name="Donath A."/>
            <person name="Peters R."/>
            <person name="Mayer C."/>
            <person name="Rust J."/>
            <person name="Gunkel S."/>
            <person name="Lesny P."/>
            <person name="Martin S."/>
            <person name="Oeyen J.P."/>
            <person name="Petersen M."/>
            <person name="Panagiotis P."/>
            <person name="Wilbrandt J."/>
            <person name="Tanja T."/>
        </authorList>
    </citation>
    <scope>NUCLEOTIDE SEQUENCE</scope>
    <source>
        <strain evidence="13">GBR_01_08_01A</strain>
        <tissue evidence="13">Thorax + abdomen</tissue>
    </source>
</reference>
<keyword evidence="9" id="KW-0539">Nucleus</keyword>
<protein>
    <recommendedName>
        <fullName evidence="12">C2H2-type domain-containing protein</fullName>
    </recommendedName>
</protein>
<evidence type="ECO:0000313" key="14">
    <source>
        <dbReference type="Proteomes" id="UP001258017"/>
    </source>
</evidence>
<evidence type="ECO:0000256" key="5">
    <source>
        <dbReference type="ARBA" id="ARBA00022833"/>
    </source>
</evidence>
<dbReference type="EMBL" id="JAIFRP010000045">
    <property type="protein sequence ID" value="KAK2580872.1"/>
    <property type="molecule type" value="Genomic_DNA"/>
</dbReference>
<feature type="region of interest" description="Disordered" evidence="11">
    <location>
        <begin position="783"/>
        <end position="843"/>
    </location>
</feature>
<feature type="compositionally biased region" description="Polar residues" evidence="11">
    <location>
        <begin position="569"/>
        <end position="578"/>
    </location>
</feature>
<dbReference type="InterPro" id="IPR041697">
    <property type="entry name" value="Znf-C2H2_11"/>
</dbReference>
<keyword evidence="7" id="KW-0238">DNA-binding</keyword>
<dbReference type="InterPro" id="IPR036236">
    <property type="entry name" value="Znf_C2H2_sf"/>
</dbReference>
<keyword evidence="6" id="KW-0805">Transcription regulation</keyword>
<proteinExistence type="predicted"/>
<evidence type="ECO:0000313" key="13">
    <source>
        <dbReference type="EMBL" id="KAK2580872.1"/>
    </source>
</evidence>
<dbReference type="PANTHER" id="PTHR21020">
    <property type="entry name" value="ZINC FINGER PROTEIN 800"/>
    <property type="match status" value="1"/>
</dbReference>
<dbReference type="SUPFAM" id="SSF57667">
    <property type="entry name" value="beta-beta-alpha zinc fingers"/>
    <property type="match status" value="1"/>
</dbReference>
<evidence type="ECO:0000256" key="9">
    <source>
        <dbReference type="ARBA" id="ARBA00023242"/>
    </source>
</evidence>
<feature type="domain" description="C2H2-type" evidence="12">
    <location>
        <begin position="273"/>
        <end position="301"/>
    </location>
</feature>
<keyword evidence="4 10" id="KW-0863">Zinc-finger</keyword>
<sequence>MKSIKAKSKNKKNNTKFGKVKFSTKETTNVITPDLSALRKPIDISVSRLSQVSKLLENGSDEVKAILAYECDIVYECRVCRSLFRSLVNFISHKRVYCKEKFNITLNKNALSNNDEAYTKDTFIRLHIPEQVTVKENCNNDRILRSQVSKEQKKDLTTIIDMLQKKQKLHSSNPISQEMTVNNNSTDIGSLDLKENAKHKEMEVSEVSIIYQSDLTKAKTTKLQNVTNQNTEILELNEHLLVNKDSSMDNISIQPSASDEDNESNETLSTKNLICSICNAKFSTKKTLTFHMKTLHTSHRMCYPCPCCTSTFVNTWSVYRHLFKVHRMSNEQVRKLRMQIQEKAFRKETTQADDIEQNNSIAKSVESTDQQAPNETREWMNHLETDAELQRCGGCGKRFDRKAALFSHSQHCQRRIAACNEVTNKIKKSVKNSSEAIKNSHTTFTMENAKQTPSEEAEVIETSIRVENVTTLTSADWEMLGNEQSNDSGNIDIVSVSSSTSTSQDQESCSDSTQRELSPPAKLSNFPDIVCTSDVVAVNHGNKKRKVAIDDHLKTLNDTTGTDPKKSSNDIGSTLKPSSTQLRNEIDQTTVMENKIATIANLRKLQCLPCKRKFTSMTNLRRHMAIHIGWNRYRCKLCNFKCFAKYDCVAHCNKMHNAQNNRAFITNMVVEIPQKQYMCNQDVIDVTNVEENISESQPVSCSNSLNHCKTTKDTEITNIDNTGAGITEEPCSGDNGHKVSNAINNENNNISNFSKNNVNHHARTLDSDPDLKRMVMEVIFGTPDEFSSKQSDSEKSNCTNDTNSDKKLDNNESKGSFQSKDRKDSNNSTISQDDLKPQRPIRNRVKPVDKDFIYDLKEVAFRKDSIITKSATCKSLNKKSFIRWQNGEESSDVSVEQNHDLPRVVASESENVADRLEIKTRTAGLKTALKLSHVPHFTQQPEIMIIEEK</sequence>
<dbReference type="PROSITE" id="PS50157">
    <property type="entry name" value="ZINC_FINGER_C2H2_2"/>
    <property type="match status" value="3"/>
</dbReference>
<gene>
    <name evidence="13" type="ORF">KPH14_005944</name>
</gene>
<feature type="domain" description="C2H2-type" evidence="12">
    <location>
        <begin position="75"/>
        <end position="102"/>
    </location>
</feature>
<keyword evidence="8" id="KW-0804">Transcription</keyword>
<keyword evidence="14" id="KW-1185">Reference proteome</keyword>
<feature type="region of interest" description="Disordered" evidence="11">
    <location>
        <begin position="720"/>
        <end position="769"/>
    </location>
</feature>
<dbReference type="GO" id="GO:0003677">
    <property type="term" value="F:DNA binding"/>
    <property type="evidence" value="ECO:0007669"/>
    <property type="project" value="UniProtKB-KW"/>
</dbReference>
<reference evidence="13" key="2">
    <citation type="journal article" date="2023" name="Commun. Biol.">
        <title>Intrasexual cuticular hydrocarbon dimorphism in a wasp sheds light on hydrocarbon biosynthesis genes in Hymenoptera.</title>
        <authorList>
            <person name="Moris V.C."/>
            <person name="Podsiadlowski L."/>
            <person name="Martin S."/>
            <person name="Oeyen J.P."/>
            <person name="Donath A."/>
            <person name="Petersen M."/>
            <person name="Wilbrandt J."/>
            <person name="Misof B."/>
            <person name="Liedtke D."/>
            <person name="Thamm M."/>
            <person name="Scheiner R."/>
            <person name="Schmitt T."/>
            <person name="Niehuis O."/>
        </authorList>
    </citation>
    <scope>NUCLEOTIDE SEQUENCE</scope>
    <source>
        <strain evidence="13">GBR_01_08_01A</strain>
    </source>
</reference>
<evidence type="ECO:0000256" key="7">
    <source>
        <dbReference type="ARBA" id="ARBA00023125"/>
    </source>
</evidence>